<dbReference type="Proteomes" id="UP000031668">
    <property type="component" value="Unassembled WGS sequence"/>
</dbReference>
<sequence length="250" mass="29415">MVERFNRTIKNSLSKLVQYDNEWDVYLQAVTFSYNVSKHEATSISPFEILFKPIDYLPIDAKFQTDHSNFDQFTDEKIAQILETARHNIQKSVTAQSMQYNKKINELDVRVGDRVFLFVPVDNEGGKKIESPLERRPHIKIDIDNKCQRVHGNRCKIAFENTHNSRTPEEKPVSKNMDADIDENNDFFQDQTLRIIHLNSDDHTDEPNNQPQVRYSLRPREDIRKPLRYCQGDDTDFSLRERNVTRVTNI</sequence>
<evidence type="ECO:0000259" key="1">
    <source>
        <dbReference type="PROSITE" id="PS50994"/>
    </source>
</evidence>
<dbReference type="GO" id="GO:0015074">
    <property type="term" value="P:DNA integration"/>
    <property type="evidence" value="ECO:0007669"/>
    <property type="project" value="InterPro"/>
</dbReference>
<keyword evidence="3" id="KW-1185">Reference proteome</keyword>
<dbReference type="PROSITE" id="PS50994">
    <property type="entry name" value="INTEGRASE"/>
    <property type="match status" value="1"/>
</dbReference>
<gene>
    <name evidence="2" type="ORF">RF11_15329</name>
</gene>
<dbReference type="InterPro" id="IPR036397">
    <property type="entry name" value="RNaseH_sf"/>
</dbReference>
<dbReference type="EMBL" id="JWZT01005706">
    <property type="protein sequence ID" value="KII60297.1"/>
    <property type="molecule type" value="Genomic_DNA"/>
</dbReference>
<dbReference type="InterPro" id="IPR001584">
    <property type="entry name" value="Integrase_cat-core"/>
</dbReference>
<dbReference type="OrthoDB" id="6428870at2759"/>
<evidence type="ECO:0000313" key="2">
    <source>
        <dbReference type="EMBL" id="KII60297.1"/>
    </source>
</evidence>
<dbReference type="AlphaFoldDB" id="A0A0C2ITY8"/>
<name>A0A0C2ITY8_THEKT</name>
<accession>A0A0C2ITY8</accession>
<evidence type="ECO:0000313" key="3">
    <source>
        <dbReference type="Proteomes" id="UP000031668"/>
    </source>
</evidence>
<dbReference type="SUPFAM" id="SSF53098">
    <property type="entry name" value="Ribonuclease H-like"/>
    <property type="match status" value="1"/>
</dbReference>
<dbReference type="Gene3D" id="3.30.420.10">
    <property type="entry name" value="Ribonuclease H-like superfamily/Ribonuclease H"/>
    <property type="match status" value="1"/>
</dbReference>
<organism evidence="2 3">
    <name type="scientific">Thelohanellus kitauei</name>
    <name type="common">Myxosporean</name>
    <dbReference type="NCBI Taxonomy" id="669202"/>
    <lineage>
        <taxon>Eukaryota</taxon>
        <taxon>Metazoa</taxon>
        <taxon>Cnidaria</taxon>
        <taxon>Myxozoa</taxon>
        <taxon>Myxosporea</taxon>
        <taxon>Bivalvulida</taxon>
        <taxon>Platysporina</taxon>
        <taxon>Myxobolidae</taxon>
        <taxon>Thelohanellus</taxon>
    </lineage>
</organism>
<reference evidence="2 3" key="1">
    <citation type="journal article" date="2014" name="Genome Biol. Evol.">
        <title>The genome of the myxosporean Thelohanellus kitauei shows adaptations to nutrient acquisition within its fish host.</title>
        <authorList>
            <person name="Yang Y."/>
            <person name="Xiong J."/>
            <person name="Zhou Z."/>
            <person name="Huo F."/>
            <person name="Miao W."/>
            <person name="Ran C."/>
            <person name="Liu Y."/>
            <person name="Zhang J."/>
            <person name="Feng J."/>
            <person name="Wang M."/>
            <person name="Wang M."/>
            <person name="Wang L."/>
            <person name="Yao B."/>
        </authorList>
    </citation>
    <scope>NUCLEOTIDE SEQUENCE [LARGE SCALE GENOMIC DNA]</scope>
    <source>
        <strain evidence="2">Wuqing</strain>
    </source>
</reference>
<comment type="caution">
    <text evidence="2">The sequence shown here is derived from an EMBL/GenBank/DDBJ whole genome shotgun (WGS) entry which is preliminary data.</text>
</comment>
<dbReference type="InterPro" id="IPR012337">
    <property type="entry name" value="RNaseH-like_sf"/>
</dbReference>
<proteinExistence type="predicted"/>
<dbReference type="GO" id="GO:0003676">
    <property type="term" value="F:nucleic acid binding"/>
    <property type="evidence" value="ECO:0007669"/>
    <property type="project" value="InterPro"/>
</dbReference>
<feature type="domain" description="Integrase catalytic" evidence="1">
    <location>
        <begin position="1"/>
        <end position="54"/>
    </location>
</feature>
<protein>
    <submittedName>
        <fullName evidence="2">Retrovirus-related Pol polyprotein</fullName>
    </submittedName>
</protein>